<dbReference type="EMBL" id="CP046566">
    <property type="protein sequence ID" value="QGW27743.1"/>
    <property type="molecule type" value="Genomic_DNA"/>
</dbReference>
<dbReference type="SUPFAM" id="SSF55729">
    <property type="entry name" value="Acyl-CoA N-acyltransferases (Nat)"/>
    <property type="match status" value="1"/>
</dbReference>
<keyword evidence="2" id="KW-0012">Acyltransferase</keyword>
<organism evidence="4 5">
    <name type="scientific">Phnomibacter ginsenosidimutans</name>
    <dbReference type="NCBI Taxonomy" id="2676868"/>
    <lineage>
        <taxon>Bacteria</taxon>
        <taxon>Pseudomonadati</taxon>
        <taxon>Bacteroidota</taxon>
        <taxon>Chitinophagia</taxon>
        <taxon>Chitinophagales</taxon>
        <taxon>Chitinophagaceae</taxon>
        <taxon>Phnomibacter</taxon>
    </lineage>
</organism>
<evidence type="ECO:0000256" key="1">
    <source>
        <dbReference type="ARBA" id="ARBA00022679"/>
    </source>
</evidence>
<accession>A0A6I6G8G2</accession>
<evidence type="ECO:0000313" key="5">
    <source>
        <dbReference type="Proteomes" id="UP000426027"/>
    </source>
</evidence>
<dbReference type="Pfam" id="PF00583">
    <property type="entry name" value="Acetyltransf_1"/>
    <property type="match status" value="1"/>
</dbReference>
<dbReference type="GO" id="GO:0016747">
    <property type="term" value="F:acyltransferase activity, transferring groups other than amino-acyl groups"/>
    <property type="evidence" value="ECO:0007669"/>
    <property type="project" value="InterPro"/>
</dbReference>
<proteinExistence type="predicted"/>
<name>A0A6I6G8G2_9BACT</name>
<dbReference type="InterPro" id="IPR016181">
    <property type="entry name" value="Acyl_CoA_acyltransferase"/>
</dbReference>
<sequence>MAYQILHTDSGLPDFIALVQLLDAELAERDGEEHSFYAQFNGISHIRHAIVLYENEEPVACGAFKPFDADTVEIKRMYTKPAMRGKGVAAQVLQALEQWASSLGYQQAVLETGTRQPEAIALYKKCGYQLTSNYGQYAGVANSVCFSKSISQPL</sequence>
<dbReference type="AlphaFoldDB" id="A0A6I6G8G2"/>
<protein>
    <submittedName>
        <fullName evidence="4">GNAT family N-acetyltransferase</fullName>
    </submittedName>
</protein>
<dbReference type="PANTHER" id="PTHR43877:SF2">
    <property type="entry name" value="AMINOALKYLPHOSPHONATE N-ACETYLTRANSFERASE-RELATED"/>
    <property type="match status" value="1"/>
</dbReference>
<keyword evidence="5" id="KW-1185">Reference proteome</keyword>
<dbReference type="PANTHER" id="PTHR43877">
    <property type="entry name" value="AMINOALKYLPHOSPHONATE N-ACETYLTRANSFERASE-RELATED-RELATED"/>
    <property type="match status" value="1"/>
</dbReference>
<dbReference type="Proteomes" id="UP000426027">
    <property type="component" value="Chromosome"/>
</dbReference>
<dbReference type="CDD" id="cd04301">
    <property type="entry name" value="NAT_SF"/>
    <property type="match status" value="1"/>
</dbReference>
<dbReference type="PROSITE" id="PS51186">
    <property type="entry name" value="GNAT"/>
    <property type="match status" value="1"/>
</dbReference>
<evidence type="ECO:0000259" key="3">
    <source>
        <dbReference type="PROSITE" id="PS51186"/>
    </source>
</evidence>
<feature type="domain" description="N-acetyltransferase" evidence="3">
    <location>
        <begin position="5"/>
        <end position="151"/>
    </location>
</feature>
<dbReference type="KEGG" id="fls:GLV81_06255"/>
<reference evidence="4 5" key="1">
    <citation type="submission" date="2019-11" db="EMBL/GenBank/DDBJ databases">
        <authorList>
            <person name="Im W.T."/>
        </authorList>
    </citation>
    <scope>NUCLEOTIDE SEQUENCE [LARGE SCALE GENOMIC DNA]</scope>
    <source>
        <strain evidence="4 5">SB-02</strain>
    </source>
</reference>
<dbReference type="Gene3D" id="3.40.630.30">
    <property type="match status" value="1"/>
</dbReference>
<dbReference type="InterPro" id="IPR000182">
    <property type="entry name" value="GNAT_dom"/>
</dbReference>
<dbReference type="RefSeq" id="WP_157477792.1">
    <property type="nucleotide sequence ID" value="NZ_CP046566.1"/>
</dbReference>
<gene>
    <name evidence="4" type="ORF">GLV81_06255</name>
</gene>
<evidence type="ECO:0000256" key="2">
    <source>
        <dbReference type="ARBA" id="ARBA00023315"/>
    </source>
</evidence>
<keyword evidence="1 4" id="KW-0808">Transferase</keyword>
<dbReference type="InterPro" id="IPR050832">
    <property type="entry name" value="Bact_Acetyltransf"/>
</dbReference>
<evidence type="ECO:0000313" key="4">
    <source>
        <dbReference type="EMBL" id="QGW27743.1"/>
    </source>
</evidence>